<dbReference type="OrthoDB" id="1898716at2759"/>
<name>A0A843U914_COLES</name>
<dbReference type="EMBL" id="NMUH01000486">
    <property type="protein sequence ID" value="MQL79995.1"/>
    <property type="molecule type" value="Genomic_DNA"/>
</dbReference>
<reference evidence="2" key="1">
    <citation type="submission" date="2017-07" db="EMBL/GenBank/DDBJ databases">
        <title>Taro Niue Genome Assembly and Annotation.</title>
        <authorList>
            <person name="Atibalentja N."/>
            <person name="Keating K."/>
            <person name="Fields C.J."/>
        </authorList>
    </citation>
    <scope>NUCLEOTIDE SEQUENCE</scope>
    <source>
        <strain evidence="2">Niue_2</strain>
        <tissue evidence="2">Leaf</tissue>
    </source>
</reference>
<dbReference type="Pfam" id="PF01486">
    <property type="entry name" value="K-box"/>
    <property type="match status" value="1"/>
</dbReference>
<dbReference type="PROSITE" id="PS51297">
    <property type="entry name" value="K_BOX"/>
    <property type="match status" value="1"/>
</dbReference>
<feature type="domain" description="K-box" evidence="1">
    <location>
        <begin position="1"/>
        <end position="103"/>
    </location>
</feature>
<accession>A0A843U914</accession>
<dbReference type="InterPro" id="IPR002487">
    <property type="entry name" value="TF_Kbox"/>
</dbReference>
<dbReference type="Proteomes" id="UP000652761">
    <property type="component" value="Unassembled WGS sequence"/>
</dbReference>
<evidence type="ECO:0000313" key="2">
    <source>
        <dbReference type="EMBL" id="MQL79995.1"/>
    </source>
</evidence>
<sequence length="110" mass="12884">MRMRRKNDEIEARIKWYTGQDLMGLSMDELTQLEEQLEISVNKVRSRKLEQHQVAAEFKVGEGQMSNIEEIAPYYSCDSQRNLLQLSPQLQGFRLQPSSMQELSLQHHGF</sequence>
<keyword evidence="3" id="KW-1185">Reference proteome</keyword>
<organism evidence="2 3">
    <name type="scientific">Colocasia esculenta</name>
    <name type="common">Wild taro</name>
    <name type="synonym">Arum esculentum</name>
    <dbReference type="NCBI Taxonomy" id="4460"/>
    <lineage>
        <taxon>Eukaryota</taxon>
        <taxon>Viridiplantae</taxon>
        <taxon>Streptophyta</taxon>
        <taxon>Embryophyta</taxon>
        <taxon>Tracheophyta</taxon>
        <taxon>Spermatophyta</taxon>
        <taxon>Magnoliopsida</taxon>
        <taxon>Liliopsida</taxon>
        <taxon>Araceae</taxon>
        <taxon>Aroideae</taxon>
        <taxon>Colocasieae</taxon>
        <taxon>Colocasia</taxon>
    </lineage>
</organism>
<dbReference type="GO" id="GO:0005634">
    <property type="term" value="C:nucleus"/>
    <property type="evidence" value="ECO:0007669"/>
    <property type="project" value="InterPro"/>
</dbReference>
<evidence type="ECO:0000259" key="1">
    <source>
        <dbReference type="PROSITE" id="PS51297"/>
    </source>
</evidence>
<dbReference type="AlphaFoldDB" id="A0A843U914"/>
<comment type="caution">
    <text evidence="2">The sequence shown here is derived from an EMBL/GenBank/DDBJ whole genome shotgun (WGS) entry which is preliminary data.</text>
</comment>
<evidence type="ECO:0000313" key="3">
    <source>
        <dbReference type="Proteomes" id="UP000652761"/>
    </source>
</evidence>
<dbReference type="GO" id="GO:0003700">
    <property type="term" value="F:DNA-binding transcription factor activity"/>
    <property type="evidence" value="ECO:0007669"/>
    <property type="project" value="InterPro"/>
</dbReference>
<gene>
    <name evidence="2" type="ORF">Taro_012454</name>
</gene>
<proteinExistence type="predicted"/>
<protein>
    <recommendedName>
        <fullName evidence="1">K-box domain-containing protein</fullName>
    </recommendedName>
</protein>